<evidence type="ECO:0000313" key="2">
    <source>
        <dbReference type="EMBL" id="WCG37064.1"/>
    </source>
</evidence>
<dbReference type="AlphaFoldDB" id="A0AAF0BH89"/>
<dbReference type="EMBL" id="CP116590">
    <property type="protein sequence ID" value="WCG37064.1"/>
    <property type="molecule type" value="Genomic_DNA"/>
</dbReference>
<accession>A0AAF0BH89</accession>
<proteinExistence type="predicted"/>
<evidence type="ECO:0000313" key="3">
    <source>
        <dbReference type="Proteomes" id="UP001179483"/>
    </source>
</evidence>
<evidence type="ECO:0000256" key="1">
    <source>
        <dbReference type="SAM" id="MobiDB-lite"/>
    </source>
</evidence>
<name>A0AAF0BH89_9LACT</name>
<organism evidence="2 3">
    <name type="scientific">Aerococcus urinaeequi</name>
    <dbReference type="NCBI Taxonomy" id="51665"/>
    <lineage>
        <taxon>Bacteria</taxon>
        <taxon>Bacillati</taxon>
        <taxon>Bacillota</taxon>
        <taxon>Bacilli</taxon>
        <taxon>Lactobacillales</taxon>
        <taxon>Aerococcaceae</taxon>
        <taxon>Aerococcus</taxon>
    </lineage>
</organism>
<dbReference type="Proteomes" id="UP001179483">
    <property type="component" value="Chromosome"/>
</dbReference>
<protein>
    <recommendedName>
        <fullName evidence="4">P27 family phage terminase small subunit</fullName>
    </recommendedName>
</protein>
<sequence length="126" mass="14670">MTTKKKLTKDERIQKEFERLKAFYKSLVSDEKLKSIDGLMQRAAYQRVTLEDMEADLDENGFVELFSQSESQTPYERERPTARLFNTLTKNYQSAMTQLNKVLPDEAPKDTDDGFDSFVSRRDDLG</sequence>
<reference evidence="2" key="1">
    <citation type="submission" date="2023-01" db="EMBL/GenBank/DDBJ databases">
        <title>Oxazolidinone resistance genes in florfenicol resistant enterococci from beef cattle and veal calves at slaughter.</title>
        <authorList>
            <person name="Biggel M."/>
        </authorList>
    </citation>
    <scope>NUCLEOTIDE SEQUENCE</scope>
    <source>
        <strain evidence="2">K79-1</strain>
    </source>
</reference>
<feature type="region of interest" description="Disordered" evidence="1">
    <location>
        <begin position="102"/>
        <end position="126"/>
    </location>
</feature>
<feature type="compositionally biased region" description="Basic and acidic residues" evidence="1">
    <location>
        <begin position="103"/>
        <end position="112"/>
    </location>
</feature>
<dbReference type="RefSeq" id="WP_271735335.1">
    <property type="nucleotide sequence ID" value="NZ_CP116590.1"/>
</dbReference>
<evidence type="ECO:0008006" key="4">
    <source>
        <dbReference type="Google" id="ProtNLM"/>
    </source>
</evidence>
<gene>
    <name evidence="2" type="ORF">PML80_05930</name>
</gene>